<dbReference type="EMBL" id="LT853707">
    <property type="protein sequence ID" value="SMQ56526.1"/>
    <property type="molecule type" value="Genomic_DNA"/>
</dbReference>
<evidence type="ECO:0000313" key="3">
    <source>
        <dbReference type="Proteomes" id="UP000215127"/>
    </source>
</evidence>
<keyword evidence="3" id="KW-1185">Reference proteome</keyword>
<evidence type="ECO:0000256" key="1">
    <source>
        <dbReference type="SAM" id="Coils"/>
    </source>
</evidence>
<feature type="coiled-coil region" evidence="1">
    <location>
        <begin position="4"/>
        <end position="38"/>
    </location>
</feature>
<reference evidence="2 3" key="1">
    <citation type="submission" date="2016-06" db="EMBL/GenBank/DDBJ databases">
        <authorList>
            <person name="Kjaerup R.B."/>
            <person name="Dalgaard T.S."/>
            <person name="Juul-Madsen H.R."/>
        </authorList>
    </citation>
    <scope>NUCLEOTIDE SEQUENCE [LARGE SCALE GENOMIC DNA]</scope>
</reference>
<gene>
    <name evidence="2" type="ORF">ZT3D7_G11681</name>
</gene>
<dbReference type="Proteomes" id="UP000215127">
    <property type="component" value="Chromosome 19"/>
</dbReference>
<organism evidence="2 3">
    <name type="scientific">Zymoseptoria tritici (strain ST99CH_3D7)</name>
    <dbReference type="NCBI Taxonomy" id="1276538"/>
    <lineage>
        <taxon>Eukaryota</taxon>
        <taxon>Fungi</taxon>
        <taxon>Dikarya</taxon>
        <taxon>Ascomycota</taxon>
        <taxon>Pezizomycotina</taxon>
        <taxon>Dothideomycetes</taxon>
        <taxon>Dothideomycetidae</taxon>
        <taxon>Mycosphaerellales</taxon>
        <taxon>Mycosphaerellaceae</taxon>
        <taxon>Zymoseptoria</taxon>
    </lineage>
</organism>
<accession>A0A1X7SA11</accession>
<protein>
    <submittedName>
        <fullName evidence="2">Uncharacterized protein</fullName>
    </submittedName>
</protein>
<proteinExistence type="predicted"/>
<evidence type="ECO:0000313" key="2">
    <source>
        <dbReference type="EMBL" id="SMQ56526.1"/>
    </source>
</evidence>
<sequence length="107" mass="11505">MQRSNMQRSNEHQLQDRVEALEAEVKDLRTMITHMLQVVPEAISPTSTLRAGAISPTSTLRAGAISPTSTIKQEPAVETPRIATAFAHAQSSGMILADGLSSSPSRH</sequence>
<keyword evidence="1" id="KW-0175">Coiled coil</keyword>
<dbReference type="AlphaFoldDB" id="A0A1X7SA11"/>
<name>A0A1X7SA11_ZYMT9</name>